<dbReference type="EMBL" id="VSRR010071667">
    <property type="protein sequence ID" value="MPC86497.1"/>
    <property type="molecule type" value="Genomic_DNA"/>
</dbReference>
<comment type="caution">
    <text evidence="2">The sequence shown here is derived from an EMBL/GenBank/DDBJ whole genome shotgun (WGS) entry which is preliminary data.</text>
</comment>
<dbReference type="AlphaFoldDB" id="A0A5B7IYH9"/>
<reference evidence="2 3" key="1">
    <citation type="submission" date="2019-05" db="EMBL/GenBank/DDBJ databases">
        <title>Another draft genome of Portunus trituberculatus and its Hox gene families provides insights of decapod evolution.</title>
        <authorList>
            <person name="Jeong J.-H."/>
            <person name="Song I."/>
            <person name="Kim S."/>
            <person name="Choi T."/>
            <person name="Kim D."/>
            <person name="Ryu S."/>
            <person name="Kim W."/>
        </authorList>
    </citation>
    <scope>NUCLEOTIDE SEQUENCE [LARGE SCALE GENOMIC DNA]</scope>
    <source>
        <tissue evidence="2">Muscle</tissue>
    </source>
</reference>
<evidence type="ECO:0000313" key="3">
    <source>
        <dbReference type="Proteomes" id="UP000324222"/>
    </source>
</evidence>
<feature type="compositionally biased region" description="Basic and acidic residues" evidence="1">
    <location>
        <begin position="135"/>
        <end position="149"/>
    </location>
</feature>
<gene>
    <name evidence="2" type="ORF">E2C01_081327</name>
</gene>
<dbReference type="Proteomes" id="UP000324222">
    <property type="component" value="Unassembled WGS sequence"/>
</dbReference>
<name>A0A5B7IYH9_PORTR</name>
<feature type="compositionally biased region" description="Basic residues" evidence="1">
    <location>
        <begin position="67"/>
        <end position="76"/>
    </location>
</feature>
<keyword evidence="3" id="KW-1185">Reference proteome</keyword>
<organism evidence="2 3">
    <name type="scientific">Portunus trituberculatus</name>
    <name type="common">Swimming crab</name>
    <name type="synonym">Neptunus trituberculatus</name>
    <dbReference type="NCBI Taxonomy" id="210409"/>
    <lineage>
        <taxon>Eukaryota</taxon>
        <taxon>Metazoa</taxon>
        <taxon>Ecdysozoa</taxon>
        <taxon>Arthropoda</taxon>
        <taxon>Crustacea</taxon>
        <taxon>Multicrustacea</taxon>
        <taxon>Malacostraca</taxon>
        <taxon>Eumalacostraca</taxon>
        <taxon>Eucarida</taxon>
        <taxon>Decapoda</taxon>
        <taxon>Pleocyemata</taxon>
        <taxon>Brachyura</taxon>
        <taxon>Eubrachyura</taxon>
        <taxon>Portunoidea</taxon>
        <taxon>Portunidae</taxon>
        <taxon>Portuninae</taxon>
        <taxon>Portunus</taxon>
    </lineage>
</organism>
<evidence type="ECO:0000256" key="1">
    <source>
        <dbReference type="SAM" id="MobiDB-lite"/>
    </source>
</evidence>
<accession>A0A5B7IYH9</accession>
<feature type="compositionally biased region" description="Basic and acidic residues" evidence="1">
    <location>
        <begin position="77"/>
        <end position="90"/>
    </location>
</feature>
<evidence type="ECO:0000313" key="2">
    <source>
        <dbReference type="EMBL" id="MPC86497.1"/>
    </source>
</evidence>
<sequence length="149" mass="16240">MSPHLVWESTDINYITPPCNPSASQPSIPSTGPDLRQPSPTKAPPTSRVKGTSAKQLSETKDYAGGKIKKRRVQRRTKGDGGDDVKRGDDWGAAGSRVTVMRRGSPRSGGVRRSHQVSNGRRPSRMPPQVQTKAAENETSARRRLGKIE</sequence>
<feature type="compositionally biased region" description="Polar residues" evidence="1">
    <location>
        <begin position="21"/>
        <end position="30"/>
    </location>
</feature>
<feature type="region of interest" description="Disordered" evidence="1">
    <location>
        <begin position="1"/>
        <end position="149"/>
    </location>
</feature>
<proteinExistence type="predicted"/>
<protein>
    <submittedName>
        <fullName evidence="2">Uncharacterized protein</fullName>
    </submittedName>
</protein>